<dbReference type="GO" id="GO:0005737">
    <property type="term" value="C:cytoplasm"/>
    <property type="evidence" value="ECO:0007669"/>
    <property type="project" value="UniProtKB-SubCell"/>
</dbReference>
<feature type="region of interest" description="Disordered" evidence="13">
    <location>
        <begin position="353"/>
        <end position="376"/>
    </location>
</feature>
<keyword evidence="6" id="KW-0963">Cytoplasm</keyword>
<proteinExistence type="inferred from homology"/>
<comment type="similarity">
    <text evidence="4">Belongs to the HARBI1 family.</text>
</comment>
<dbReference type="GeneTree" id="ENSGT00940000167839"/>
<dbReference type="Proteomes" id="UP000694580">
    <property type="component" value="Chromosome 8"/>
</dbReference>
<evidence type="ECO:0000256" key="4">
    <source>
        <dbReference type="ARBA" id="ARBA00006958"/>
    </source>
</evidence>
<dbReference type="GO" id="GO:0016787">
    <property type="term" value="F:hydrolase activity"/>
    <property type="evidence" value="ECO:0007669"/>
    <property type="project" value="UniProtKB-KW"/>
</dbReference>
<gene>
    <name evidence="15" type="primary">si:dkey-197c15.6</name>
</gene>
<evidence type="ECO:0000256" key="2">
    <source>
        <dbReference type="ARBA" id="ARBA00004123"/>
    </source>
</evidence>
<dbReference type="InterPro" id="IPR026103">
    <property type="entry name" value="HARBI1_animal"/>
</dbReference>
<evidence type="ECO:0000313" key="16">
    <source>
        <dbReference type="Proteomes" id="UP000694580"/>
    </source>
</evidence>
<dbReference type="PRINTS" id="PR02086">
    <property type="entry name" value="PUTNUCHARBI1"/>
</dbReference>
<name>A0AAY4D9J1_9TELE</name>
<dbReference type="GO" id="GO:0005634">
    <property type="term" value="C:nucleus"/>
    <property type="evidence" value="ECO:0007669"/>
    <property type="project" value="UniProtKB-SubCell"/>
</dbReference>
<dbReference type="InterPro" id="IPR027806">
    <property type="entry name" value="HARBI1_dom"/>
</dbReference>
<dbReference type="PANTHER" id="PTHR22930:SF252">
    <property type="entry name" value="NUCLEASE HARBI1-RELATED"/>
    <property type="match status" value="1"/>
</dbReference>
<keyword evidence="9" id="KW-0378">Hydrolase</keyword>
<reference evidence="15 16" key="1">
    <citation type="submission" date="2020-06" db="EMBL/GenBank/DDBJ databases">
        <authorList>
            <consortium name="Wellcome Sanger Institute Data Sharing"/>
        </authorList>
    </citation>
    <scope>NUCLEOTIDE SEQUENCE [LARGE SCALE GENOMIC DNA]</scope>
</reference>
<comment type="subcellular location">
    <subcellularLocation>
        <location evidence="3">Cytoplasm</location>
    </subcellularLocation>
    <subcellularLocation>
        <location evidence="2">Nucleus</location>
    </subcellularLocation>
</comment>
<evidence type="ECO:0000256" key="3">
    <source>
        <dbReference type="ARBA" id="ARBA00004496"/>
    </source>
</evidence>
<evidence type="ECO:0000256" key="10">
    <source>
        <dbReference type="ARBA" id="ARBA00023242"/>
    </source>
</evidence>
<evidence type="ECO:0000256" key="7">
    <source>
        <dbReference type="ARBA" id="ARBA00022722"/>
    </source>
</evidence>
<dbReference type="AlphaFoldDB" id="A0AAY4D9J1"/>
<dbReference type="Ensembl" id="ENSDCDT00010051825.1">
    <property type="protein sequence ID" value="ENSDCDP00010041834.1"/>
    <property type="gene ID" value="ENSDCDG00010026451.1"/>
</dbReference>
<evidence type="ECO:0000256" key="5">
    <source>
        <dbReference type="ARBA" id="ARBA00015519"/>
    </source>
</evidence>
<reference evidence="15" key="2">
    <citation type="submission" date="2025-08" db="UniProtKB">
        <authorList>
            <consortium name="Ensembl"/>
        </authorList>
    </citation>
    <scope>IDENTIFICATION</scope>
</reference>
<dbReference type="Pfam" id="PF13359">
    <property type="entry name" value="DDE_Tnp_4"/>
    <property type="match status" value="1"/>
</dbReference>
<organism evidence="15 16">
    <name type="scientific">Denticeps clupeoides</name>
    <name type="common">denticle herring</name>
    <dbReference type="NCBI Taxonomy" id="299321"/>
    <lineage>
        <taxon>Eukaryota</taxon>
        <taxon>Metazoa</taxon>
        <taxon>Chordata</taxon>
        <taxon>Craniata</taxon>
        <taxon>Vertebrata</taxon>
        <taxon>Euteleostomi</taxon>
        <taxon>Actinopterygii</taxon>
        <taxon>Neopterygii</taxon>
        <taxon>Teleostei</taxon>
        <taxon>Clupei</taxon>
        <taxon>Clupeiformes</taxon>
        <taxon>Denticipitoidei</taxon>
        <taxon>Denticipitidae</taxon>
        <taxon>Denticeps</taxon>
    </lineage>
</organism>
<keyword evidence="10" id="KW-0539">Nucleus</keyword>
<comment type="cofactor">
    <cofactor evidence="1">
        <name>a divalent metal cation</name>
        <dbReference type="ChEBI" id="CHEBI:60240"/>
    </cofactor>
</comment>
<comment type="function">
    <text evidence="12">Transposase-derived protein that may have nuclease activity. Does not have transposase activity.</text>
</comment>
<dbReference type="InterPro" id="IPR045249">
    <property type="entry name" value="HARBI1-like"/>
</dbReference>
<evidence type="ECO:0000256" key="1">
    <source>
        <dbReference type="ARBA" id="ARBA00001968"/>
    </source>
</evidence>
<evidence type="ECO:0000256" key="9">
    <source>
        <dbReference type="ARBA" id="ARBA00022801"/>
    </source>
</evidence>
<evidence type="ECO:0000256" key="13">
    <source>
        <dbReference type="SAM" id="MobiDB-lite"/>
    </source>
</evidence>
<evidence type="ECO:0000256" key="6">
    <source>
        <dbReference type="ARBA" id="ARBA00022490"/>
    </source>
</evidence>
<evidence type="ECO:0000256" key="12">
    <source>
        <dbReference type="ARBA" id="ARBA00045850"/>
    </source>
</evidence>
<keyword evidence="16" id="KW-1185">Reference proteome</keyword>
<evidence type="ECO:0000313" key="15">
    <source>
        <dbReference type="Ensembl" id="ENSDCDP00010041834.1"/>
    </source>
</evidence>
<reference evidence="15" key="3">
    <citation type="submission" date="2025-09" db="UniProtKB">
        <authorList>
            <consortium name="Ensembl"/>
        </authorList>
    </citation>
    <scope>IDENTIFICATION</scope>
</reference>
<accession>A0AAY4D9J1</accession>
<evidence type="ECO:0000256" key="11">
    <source>
        <dbReference type="ARBA" id="ARBA00030126"/>
    </source>
</evidence>
<feature type="compositionally biased region" description="Basic and acidic residues" evidence="13">
    <location>
        <begin position="353"/>
        <end position="363"/>
    </location>
</feature>
<keyword evidence="8" id="KW-0479">Metal-binding</keyword>
<keyword evidence="7" id="KW-0540">Nuclease</keyword>
<dbReference type="GO" id="GO:0004518">
    <property type="term" value="F:nuclease activity"/>
    <property type="evidence" value="ECO:0007669"/>
    <property type="project" value="UniProtKB-KW"/>
</dbReference>
<sequence length="376" mass="41183">MFAPAVWFAVQEQLSRTGGQHADPDPTQRYLDQFDDEFLFGNFHFGRECLTFIVDLLRVRFGKKLPDRVDAAVLAALGFFATGSVSRTVMDRLGLDRASADEAVRSVSRLLAGMVPQFVTFPGSHNDRMCVAQTIKDLSRIPNVVGILGCLHVRVTPPADSAALYLNALGYTSVLTQAVCDSDGNLLSVEGCCPGGTPEQKVWDGSSISFQFRQGCHGPNWLIGGRGYELSRHIMTPLRFNCSKGHSKAHYSIAHHKVLCCGLRAFGALKSRFRCLEDLGPVDGSLGRAARVIHACCVLHNIGKKFSAPLPGQLVPEPIQPLPFVRAEALASNLYEVEIMQDDMIRACFGHSDEENSRRPELGREEEEGADLTQPA</sequence>
<evidence type="ECO:0000256" key="8">
    <source>
        <dbReference type="ARBA" id="ARBA00022723"/>
    </source>
</evidence>
<dbReference type="PANTHER" id="PTHR22930">
    <property type="match status" value="1"/>
</dbReference>
<feature type="domain" description="DDE Tnp4" evidence="14">
    <location>
        <begin position="149"/>
        <end position="301"/>
    </location>
</feature>
<evidence type="ECO:0000259" key="14">
    <source>
        <dbReference type="Pfam" id="PF13359"/>
    </source>
</evidence>
<dbReference type="GO" id="GO:0046872">
    <property type="term" value="F:metal ion binding"/>
    <property type="evidence" value="ECO:0007669"/>
    <property type="project" value="UniProtKB-KW"/>
</dbReference>
<protein>
    <recommendedName>
        <fullName evidence="5">Putative nuclease HARBI1</fullName>
    </recommendedName>
    <alternativeName>
        <fullName evidence="11">Harbinger transposase-derived nuclease</fullName>
    </alternativeName>
</protein>